<evidence type="ECO:0000256" key="8">
    <source>
        <dbReference type="SAM" id="Coils"/>
    </source>
</evidence>
<evidence type="ECO:0000256" key="2">
    <source>
        <dbReference type="ARBA" id="ARBA00004370"/>
    </source>
</evidence>
<dbReference type="InterPro" id="IPR004358">
    <property type="entry name" value="Sig_transdc_His_kin-like_C"/>
</dbReference>
<dbReference type="Proteomes" id="UP000253850">
    <property type="component" value="Chromosome"/>
</dbReference>
<dbReference type="SUPFAM" id="SSF158472">
    <property type="entry name" value="HAMP domain-like"/>
    <property type="match status" value="1"/>
</dbReference>
<dbReference type="Pfam" id="PF02518">
    <property type="entry name" value="HATPase_c"/>
    <property type="match status" value="1"/>
</dbReference>
<dbReference type="InterPro" id="IPR003660">
    <property type="entry name" value="HAMP_dom"/>
</dbReference>
<dbReference type="FunFam" id="3.30.565.10:FF:000010">
    <property type="entry name" value="Sensor histidine kinase RcsC"/>
    <property type="match status" value="1"/>
</dbReference>
<keyword evidence="8" id="KW-0175">Coiled coil</keyword>
<proteinExistence type="predicted"/>
<dbReference type="SMART" id="SM00387">
    <property type="entry name" value="HATPase_c"/>
    <property type="match status" value="1"/>
</dbReference>
<comment type="subcellular location">
    <subcellularLocation>
        <location evidence="2">Membrane</location>
    </subcellularLocation>
</comment>
<dbReference type="SUPFAM" id="SSF55874">
    <property type="entry name" value="ATPase domain of HSP90 chaperone/DNA topoisomerase II/histidine kinase"/>
    <property type="match status" value="1"/>
</dbReference>
<evidence type="ECO:0000256" key="4">
    <source>
        <dbReference type="ARBA" id="ARBA00022553"/>
    </source>
</evidence>
<feature type="transmembrane region" description="Helical" evidence="9">
    <location>
        <begin position="6"/>
        <end position="29"/>
    </location>
</feature>
<dbReference type="InterPro" id="IPR036890">
    <property type="entry name" value="HATPase_C_sf"/>
</dbReference>
<organism evidence="13 15">
    <name type="scientific">Halarcobacter bivalviorum</name>
    <dbReference type="NCBI Taxonomy" id="663364"/>
    <lineage>
        <taxon>Bacteria</taxon>
        <taxon>Pseudomonadati</taxon>
        <taxon>Campylobacterota</taxon>
        <taxon>Epsilonproteobacteria</taxon>
        <taxon>Campylobacterales</taxon>
        <taxon>Arcobacteraceae</taxon>
        <taxon>Halarcobacter</taxon>
    </lineage>
</organism>
<dbReference type="EMBL" id="CP031217">
    <property type="protein sequence ID" value="AXH12132.1"/>
    <property type="molecule type" value="Genomic_DNA"/>
</dbReference>
<feature type="domain" description="Histidine kinase" evidence="10">
    <location>
        <begin position="259"/>
        <end position="477"/>
    </location>
</feature>
<reference evidence="13 15" key="1">
    <citation type="submission" date="2017-10" db="EMBL/GenBank/DDBJ databases">
        <title>Genomics of the genus Arcobacter.</title>
        <authorList>
            <person name="Perez-Cataluna A."/>
            <person name="Figueras M.J."/>
        </authorList>
    </citation>
    <scope>NUCLEOTIDE SEQUENCE [LARGE SCALE GENOMIC DNA]</scope>
    <source>
        <strain evidence="13 15">CECT 7835</strain>
    </source>
</reference>
<evidence type="ECO:0000313" key="13">
    <source>
        <dbReference type="EMBL" id="RXK11241.1"/>
    </source>
</evidence>
<evidence type="ECO:0000256" key="3">
    <source>
        <dbReference type="ARBA" id="ARBA00012438"/>
    </source>
</evidence>
<dbReference type="PROSITE" id="PS50109">
    <property type="entry name" value="HIS_KIN"/>
    <property type="match status" value="1"/>
</dbReference>
<dbReference type="Gene3D" id="6.10.340.10">
    <property type="match status" value="1"/>
</dbReference>
<feature type="coiled-coil region" evidence="8">
    <location>
        <begin position="222"/>
        <end position="252"/>
    </location>
</feature>
<evidence type="ECO:0000313" key="14">
    <source>
        <dbReference type="Proteomes" id="UP000253850"/>
    </source>
</evidence>
<keyword evidence="5" id="KW-0808">Transferase</keyword>
<evidence type="ECO:0000256" key="5">
    <source>
        <dbReference type="ARBA" id="ARBA00022679"/>
    </source>
</evidence>
<dbReference type="InterPro" id="IPR003594">
    <property type="entry name" value="HATPase_dom"/>
</dbReference>
<dbReference type="SMART" id="SM00388">
    <property type="entry name" value="HisKA"/>
    <property type="match status" value="1"/>
</dbReference>
<evidence type="ECO:0000256" key="1">
    <source>
        <dbReference type="ARBA" id="ARBA00000085"/>
    </source>
</evidence>
<comment type="catalytic activity">
    <reaction evidence="1">
        <text>ATP + protein L-histidine = ADP + protein N-phospho-L-histidine.</text>
        <dbReference type="EC" id="2.7.13.3"/>
    </reaction>
</comment>
<keyword evidence="9" id="KW-0812">Transmembrane</keyword>
<keyword evidence="15" id="KW-1185">Reference proteome</keyword>
<dbReference type="EC" id="2.7.13.3" evidence="3"/>
<keyword evidence="9" id="KW-1133">Transmembrane helix</keyword>
<dbReference type="InterPro" id="IPR005467">
    <property type="entry name" value="His_kinase_dom"/>
</dbReference>
<evidence type="ECO:0000259" key="11">
    <source>
        <dbReference type="PROSITE" id="PS50885"/>
    </source>
</evidence>
<evidence type="ECO:0000259" key="10">
    <source>
        <dbReference type="PROSITE" id="PS50109"/>
    </source>
</evidence>
<keyword evidence="7" id="KW-0902">Two-component regulatory system</keyword>
<keyword evidence="9" id="KW-0472">Membrane</keyword>
<dbReference type="InterPro" id="IPR050736">
    <property type="entry name" value="Sensor_HK_Regulatory"/>
</dbReference>
<dbReference type="Gene3D" id="3.30.565.10">
    <property type="entry name" value="Histidine kinase-like ATPase, C-terminal domain"/>
    <property type="match status" value="1"/>
</dbReference>
<dbReference type="AlphaFoldDB" id="A0AAX2AEU0"/>
<dbReference type="PROSITE" id="PS50885">
    <property type="entry name" value="HAMP"/>
    <property type="match status" value="1"/>
</dbReference>
<dbReference type="PANTHER" id="PTHR43711">
    <property type="entry name" value="TWO-COMPONENT HISTIDINE KINASE"/>
    <property type="match status" value="1"/>
</dbReference>
<dbReference type="InterPro" id="IPR003661">
    <property type="entry name" value="HisK_dim/P_dom"/>
</dbReference>
<reference evidence="12 14" key="2">
    <citation type="submission" date="2018-07" db="EMBL/GenBank/DDBJ databases">
        <title>Complete genome of the Arcobacter bivalviorum type strain LMG 26154.</title>
        <authorList>
            <person name="Miller W.G."/>
            <person name="Yee E."/>
            <person name="Bono J.L."/>
        </authorList>
    </citation>
    <scope>NUCLEOTIDE SEQUENCE [LARGE SCALE GENOMIC DNA]</scope>
    <source>
        <strain evidence="12 14">LMG 26154</strain>
    </source>
</reference>
<dbReference type="SMART" id="SM00304">
    <property type="entry name" value="HAMP"/>
    <property type="match status" value="1"/>
</dbReference>
<dbReference type="PRINTS" id="PR00344">
    <property type="entry name" value="BCTRLSENSOR"/>
</dbReference>
<sequence length="597" mass="69204">MSFKYRFIVSFVLLEVFFIILIVSINFIAINNSSNKLIKEQIESNLTFLNEMLKVPLSIYDLATIDNLLYKTKQLHHVNSIAVLDTNGKLLSENYSFKHFTLNELIKYQKSFNHEFADENYEIRYKKIEEDETFLGSLYVVFDTSENRLFIKQNMRNTIAIIIVEILLSTLLSYLIGSKLTRMLTNLSTVAEEIGETKIADIPYKNSKDEIGILANSLNKMQHDLKARRESLNSLTKDLQEQKEELLIANKSKDIFLANMSHELKTPLNSINIISSVMSKNKNKNLSEKDIYNLKVINKCGHDLLYLINDVLDISKLEARELTLNKENVDLKFLIRDIYETFNPQVVNKKLQLFVEYDESITFIYSDKTRIKQIVENLLSNALKFTSKGKITLLVKDRNKFVELIVKDEGIGIKKEKLDDIFDRFKQADESTTRKYGGTGLGLSICKELSTLLGGDIKVESIFNKGTTFRVFIAKNEEELENKKSFIEKKTQSKTILFLNKNPIHLFKTIIELNKTIEIEQVSTIKDYKNRILNKEYVLYILDVDKNDLNEIKKLNNKNVVLLIRKELIDTEILNKFIIIDKSLDSTEICKLIKDKL</sequence>
<gene>
    <name evidence="12" type="ORF">ABIV_1129</name>
    <name evidence="13" type="ORF">CRV05_02410</name>
</gene>
<keyword evidence="6 12" id="KW-0418">Kinase</keyword>
<dbReference type="Pfam" id="PF00512">
    <property type="entry name" value="HisKA"/>
    <property type="match status" value="1"/>
</dbReference>
<dbReference type="Proteomes" id="UP000289193">
    <property type="component" value="Unassembled WGS sequence"/>
</dbReference>
<evidence type="ECO:0000256" key="9">
    <source>
        <dbReference type="SAM" id="Phobius"/>
    </source>
</evidence>
<dbReference type="CDD" id="cd16922">
    <property type="entry name" value="HATPase_EvgS-ArcB-TorS-like"/>
    <property type="match status" value="1"/>
</dbReference>
<dbReference type="RefSeq" id="WP_114838975.1">
    <property type="nucleotide sequence ID" value="NZ_CP031217.1"/>
</dbReference>
<keyword evidence="4" id="KW-0597">Phosphoprotein</keyword>
<protein>
    <recommendedName>
        <fullName evidence="3">histidine kinase</fullName>
        <ecNumber evidence="3">2.7.13.3</ecNumber>
    </recommendedName>
</protein>
<dbReference type="PANTHER" id="PTHR43711:SF26">
    <property type="entry name" value="SENSOR HISTIDINE KINASE RCSC"/>
    <property type="match status" value="1"/>
</dbReference>
<dbReference type="InterPro" id="IPR036097">
    <property type="entry name" value="HisK_dim/P_sf"/>
</dbReference>
<dbReference type="KEGG" id="hbv:ABIV_1129"/>
<accession>A0AAX2AEU0</accession>
<evidence type="ECO:0000313" key="15">
    <source>
        <dbReference type="Proteomes" id="UP000289193"/>
    </source>
</evidence>
<name>A0AAX2AEU0_9BACT</name>
<evidence type="ECO:0000256" key="6">
    <source>
        <dbReference type="ARBA" id="ARBA00022777"/>
    </source>
</evidence>
<dbReference type="EMBL" id="PDKM01000001">
    <property type="protein sequence ID" value="RXK11241.1"/>
    <property type="molecule type" value="Genomic_DNA"/>
</dbReference>
<dbReference type="GO" id="GO:0016020">
    <property type="term" value="C:membrane"/>
    <property type="evidence" value="ECO:0007669"/>
    <property type="project" value="UniProtKB-SubCell"/>
</dbReference>
<feature type="domain" description="HAMP" evidence="11">
    <location>
        <begin position="178"/>
        <end position="230"/>
    </location>
</feature>
<dbReference type="CDD" id="cd06225">
    <property type="entry name" value="HAMP"/>
    <property type="match status" value="1"/>
</dbReference>
<evidence type="ECO:0000313" key="12">
    <source>
        <dbReference type="EMBL" id="AXH12132.1"/>
    </source>
</evidence>
<dbReference type="Gene3D" id="1.10.287.130">
    <property type="match status" value="1"/>
</dbReference>
<dbReference type="GO" id="GO:0000155">
    <property type="term" value="F:phosphorelay sensor kinase activity"/>
    <property type="evidence" value="ECO:0007669"/>
    <property type="project" value="InterPro"/>
</dbReference>
<evidence type="ECO:0000256" key="7">
    <source>
        <dbReference type="ARBA" id="ARBA00023012"/>
    </source>
</evidence>
<dbReference type="CDD" id="cd00082">
    <property type="entry name" value="HisKA"/>
    <property type="match status" value="1"/>
</dbReference>
<dbReference type="SUPFAM" id="SSF47384">
    <property type="entry name" value="Homodimeric domain of signal transducing histidine kinase"/>
    <property type="match status" value="1"/>
</dbReference>